<sequence>MDGLSFFCNFAAVLNSKIINNMKRFFSLAILLVAAFSGAQAQNVQLHYDLGHNLYNDLSSRTTVTTTVEMFKPDTWGSTFMFTDIDYKNDGTIGAYWEIAREFNLTKNKQWAAHVEYNGGVGSGETPGGYYGNRYQHSVLLGGAWNWASKDFSKTFSVQLMYKYYFKNGHTGAHPYNSFQLTEVWGTTFAHGLCTFSGFCDVWYDPDVNGKLIMVSEPQFWFNLNTLKGMKNVNLSLGSEVEISNNFVWNDRGEHNRFYAIPTVAAKWTF</sequence>
<feature type="signal peptide" evidence="1">
    <location>
        <begin position="1"/>
        <end position="41"/>
    </location>
</feature>
<evidence type="ECO:0000313" key="3">
    <source>
        <dbReference type="Proteomes" id="UP000005697"/>
    </source>
</evidence>
<gene>
    <name evidence="2" type="ORF">HMPREF9141_0830</name>
</gene>
<dbReference type="GO" id="GO:0009279">
    <property type="term" value="C:cell outer membrane"/>
    <property type="evidence" value="ECO:0007669"/>
    <property type="project" value="InterPro"/>
</dbReference>
<dbReference type="EMBL" id="AEWX01000013">
    <property type="protein sequence ID" value="EGC20583.1"/>
    <property type="molecule type" value="Genomic_DNA"/>
</dbReference>
<dbReference type="AlphaFoldDB" id="F0F5G4"/>
<evidence type="ECO:0000313" key="2">
    <source>
        <dbReference type="EMBL" id="EGC20583.1"/>
    </source>
</evidence>
<dbReference type="HOGENOM" id="CLU_1128273_0_0_10"/>
<evidence type="ECO:0008006" key="4">
    <source>
        <dbReference type="Google" id="ProtNLM"/>
    </source>
</evidence>
<reference evidence="2 3" key="1">
    <citation type="submission" date="2011-01" db="EMBL/GenBank/DDBJ databases">
        <authorList>
            <person name="Muzny D."/>
            <person name="Qin X."/>
            <person name="Deng J."/>
            <person name="Jiang H."/>
            <person name="Liu Y."/>
            <person name="Qu J."/>
            <person name="Song X.-Z."/>
            <person name="Zhang L."/>
            <person name="Thornton R."/>
            <person name="Coyle M."/>
            <person name="Francisco L."/>
            <person name="Jackson L."/>
            <person name="Javaid M."/>
            <person name="Korchina V."/>
            <person name="Kovar C."/>
            <person name="Mata R."/>
            <person name="Mathew T."/>
            <person name="Ngo R."/>
            <person name="Nguyen L."/>
            <person name="Nguyen N."/>
            <person name="Okwuonu G."/>
            <person name="Ongeri F."/>
            <person name="Pham C."/>
            <person name="Simmons D."/>
            <person name="Wilczek-Boney K."/>
            <person name="Hale W."/>
            <person name="Jakkamsetti A."/>
            <person name="Pham P."/>
            <person name="Ruth R."/>
            <person name="San Lucas F."/>
            <person name="Warren J."/>
            <person name="Zhang J."/>
            <person name="Zhao Z."/>
            <person name="Zhou C."/>
            <person name="Zhu D."/>
            <person name="Lee S."/>
            <person name="Bess C."/>
            <person name="Blankenburg K."/>
            <person name="Forbes L."/>
            <person name="Fu Q."/>
            <person name="Gubbala S."/>
            <person name="Hirani K."/>
            <person name="Jayaseelan J.C."/>
            <person name="Lara F."/>
            <person name="Munidasa M."/>
            <person name="Palculict T."/>
            <person name="Patil S."/>
            <person name="Pu L.-L."/>
            <person name="Saada N."/>
            <person name="Tang L."/>
            <person name="Weissenberger G."/>
            <person name="Zhu Y."/>
            <person name="Hemphill L."/>
            <person name="Shang Y."/>
            <person name="Youmans B."/>
            <person name="Ayvaz T."/>
            <person name="Ross M."/>
            <person name="Santibanez J."/>
            <person name="Aqrawi P."/>
            <person name="Gross S."/>
            <person name="Joshi V."/>
            <person name="Fowler G."/>
            <person name="Nazareth L."/>
            <person name="Reid J."/>
            <person name="Worley K."/>
            <person name="Petrosino J."/>
            <person name="Highlander S."/>
            <person name="Gibbs R."/>
        </authorList>
    </citation>
    <scope>NUCLEOTIDE SEQUENCE [LARGE SCALE GENOMIC DNA]</scope>
    <source>
        <strain evidence="2 3">DSM 16608</strain>
    </source>
</reference>
<protein>
    <recommendedName>
        <fullName evidence="4">DUF5020 domain-containing protein</fullName>
    </recommendedName>
</protein>
<dbReference type="Pfam" id="PF16412">
    <property type="entry name" value="DUF5020"/>
    <property type="match status" value="1"/>
</dbReference>
<dbReference type="InterPro" id="IPR036777">
    <property type="entry name" value="Channel_Tsx-like_sf"/>
</dbReference>
<organism evidence="2 3">
    <name type="scientific">Prevotella multiformis DSM 16608</name>
    <dbReference type="NCBI Taxonomy" id="888743"/>
    <lineage>
        <taxon>Bacteria</taxon>
        <taxon>Pseudomonadati</taxon>
        <taxon>Bacteroidota</taxon>
        <taxon>Bacteroidia</taxon>
        <taxon>Bacteroidales</taxon>
        <taxon>Prevotellaceae</taxon>
        <taxon>Prevotella</taxon>
    </lineage>
</organism>
<feature type="chain" id="PRO_5003251629" description="DUF5020 domain-containing protein" evidence="1">
    <location>
        <begin position="42"/>
        <end position="270"/>
    </location>
</feature>
<dbReference type="eggNOG" id="ENOG502ZBZ0">
    <property type="taxonomic scope" value="Bacteria"/>
</dbReference>
<name>F0F5G4_9BACT</name>
<keyword evidence="1" id="KW-0732">Signal</keyword>
<dbReference type="Proteomes" id="UP000005697">
    <property type="component" value="Unassembled WGS sequence"/>
</dbReference>
<comment type="caution">
    <text evidence="2">The sequence shown here is derived from an EMBL/GenBank/DDBJ whole genome shotgun (WGS) entry which is preliminary data.</text>
</comment>
<keyword evidence="3" id="KW-1185">Reference proteome</keyword>
<dbReference type="SUPFAM" id="SSF111364">
    <property type="entry name" value="Tsx-like channel"/>
    <property type="match status" value="1"/>
</dbReference>
<proteinExistence type="predicted"/>
<accession>F0F5G4</accession>
<dbReference type="STRING" id="888743.HMPREF9141_0830"/>
<evidence type="ECO:0000256" key="1">
    <source>
        <dbReference type="SAM" id="SignalP"/>
    </source>
</evidence>